<comment type="similarity">
    <text evidence="3">Belongs to the cystatin family. Phytocystatin subfamily.</text>
</comment>
<feature type="domain" description="Cystatin" evidence="4">
    <location>
        <begin position="53"/>
        <end position="118"/>
    </location>
</feature>
<keyword evidence="2 3" id="KW-0789">Thiol protease inhibitor</keyword>
<dbReference type="CDD" id="cd00042">
    <property type="entry name" value="CY"/>
    <property type="match status" value="1"/>
</dbReference>
<evidence type="ECO:0000313" key="6">
    <source>
        <dbReference type="Proteomes" id="UP001153555"/>
    </source>
</evidence>
<dbReference type="Gene3D" id="3.10.450.10">
    <property type="match status" value="1"/>
</dbReference>
<protein>
    <recommendedName>
        <fullName evidence="3">Cysteine proteinase inhibitor</fullName>
    </recommendedName>
</protein>
<dbReference type="SUPFAM" id="SSF54403">
    <property type="entry name" value="Cystatin/monellin"/>
    <property type="match status" value="1"/>
</dbReference>
<dbReference type="InterPro" id="IPR046350">
    <property type="entry name" value="Cystatin_sf"/>
</dbReference>
<dbReference type="Pfam" id="PF16845">
    <property type="entry name" value="SQAPI"/>
    <property type="match status" value="1"/>
</dbReference>
<sequence length="219" mass="25249">MAVNDAYHEYMDDVNNSEGFYVTPTRDGSVIFGCIRPMLGEFSGEEIHRKAEVAARHAVEEHNRKSLGSTLEFLKIVNLNVEPTAGAMYYMTVAAGEDSGDSRLYEVKVWEKINSGFRVEIFRPAPYSMKSSDKLGSNFCFVEVDNLTMPWMREAYLYYKCFYRYKSKIKGVEVINHNEDSGKSKGIVWFKNGEEREDFVKTYAGKRMPRTDVTYSFDY</sequence>
<comment type="caution">
    <text evidence="5">The sequence shown here is derived from an EMBL/GenBank/DDBJ whole genome shotgun (WGS) entry which is preliminary data.</text>
</comment>
<name>A0A9N7N036_STRHE</name>
<evidence type="ECO:0000259" key="4">
    <source>
        <dbReference type="Pfam" id="PF16845"/>
    </source>
</evidence>
<proteinExistence type="inferred from homology"/>
<dbReference type="Proteomes" id="UP001153555">
    <property type="component" value="Unassembled WGS sequence"/>
</dbReference>
<dbReference type="AlphaFoldDB" id="A0A9N7N036"/>
<reference evidence="5" key="1">
    <citation type="submission" date="2019-12" db="EMBL/GenBank/DDBJ databases">
        <authorList>
            <person name="Scholes J."/>
        </authorList>
    </citation>
    <scope>NUCLEOTIDE SEQUENCE</scope>
</reference>
<dbReference type="PANTHER" id="PTHR11413:SF116">
    <property type="entry name" value="MULTICYSTATIN"/>
    <property type="match status" value="1"/>
</dbReference>
<gene>
    <name evidence="5" type="ORF">SHERM_16713</name>
</gene>
<dbReference type="InterPro" id="IPR027214">
    <property type="entry name" value="Cystatin"/>
</dbReference>
<evidence type="ECO:0000313" key="5">
    <source>
        <dbReference type="EMBL" id="CAA0816847.1"/>
    </source>
</evidence>
<dbReference type="GO" id="GO:0004869">
    <property type="term" value="F:cysteine-type endopeptidase inhibitor activity"/>
    <property type="evidence" value="ECO:0007669"/>
    <property type="project" value="UniProtKB-KW"/>
</dbReference>
<dbReference type="OrthoDB" id="904372at2759"/>
<dbReference type="InterPro" id="IPR000010">
    <property type="entry name" value="Cystatin_dom"/>
</dbReference>
<keyword evidence="1 3" id="KW-0646">Protease inhibitor</keyword>
<evidence type="ECO:0000256" key="2">
    <source>
        <dbReference type="ARBA" id="ARBA00022704"/>
    </source>
</evidence>
<evidence type="ECO:0000256" key="3">
    <source>
        <dbReference type="RuleBase" id="RU362130"/>
    </source>
</evidence>
<organism evidence="5 6">
    <name type="scientific">Striga hermonthica</name>
    <name type="common">Purple witchweed</name>
    <name type="synonym">Buchnera hermonthica</name>
    <dbReference type="NCBI Taxonomy" id="68872"/>
    <lineage>
        <taxon>Eukaryota</taxon>
        <taxon>Viridiplantae</taxon>
        <taxon>Streptophyta</taxon>
        <taxon>Embryophyta</taxon>
        <taxon>Tracheophyta</taxon>
        <taxon>Spermatophyta</taxon>
        <taxon>Magnoliopsida</taxon>
        <taxon>eudicotyledons</taxon>
        <taxon>Gunneridae</taxon>
        <taxon>Pentapetalae</taxon>
        <taxon>asterids</taxon>
        <taxon>lamiids</taxon>
        <taxon>Lamiales</taxon>
        <taxon>Orobanchaceae</taxon>
        <taxon>Buchnereae</taxon>
        <taxon>Striga</taxon>
    </lineage>
</organism>
<dbReference type="PANTHER" id="PTHR11413">
    <property type="entry name" value="CYSTATIN FAMILY MEMBER"/>
    <property type="match status" value="1"/>
</dbReference>
<evidence type="ECO:0000256" key="1">
    <source>
        <dbReference type="ARBA" id="ARBA00022690"/>
    </source>
</evidence>
<accession>A0A9N7N036</accession>
<dbReference type="EMBL" id="CACSLK010014283">
    <property type="protein sequence ID" value="CAA0816847.1"/>
    <property type="molecule type" value="Genomic_DNA"/>
</dbReference>
<keyword evidence="6" id="KW-1185">Reference proteome</keyword>